<dbReference type="Proteomes" id="UP001595974">
    <property type="component" value="Unassembled WGS sequence"/>
</dbReference>
<evidence type="ECO:0000313" key="2">
    <source>
        <dbReference type="Proteomes" id="UP001595974"/>
    </source>
</evidence>
<reference evidence="2" key="1">
    <citation type="journal article" date="2019" name="Int. J. Syst. Evol. Microbiol.">
        <title>The Global Catalogue of Microorganisms (GCM) 10K type strain sequencing project: providing services to taxonomists for standard genome sequencing and annotation.</title>
        <authorList>
            <consortium name="The Broad Institute Genomics Platform"/>
            <consortium name="The Broad Institute Genome Sequencing Center for Infectious Disease"/>
            <person name="Wu L."/>
            <person name="Ma J."/>
        </authorList>
    </citation>
    <scope>NUCLEOTIDE SEQUENCE [LARGE SCALE GENOMIC DNA]</scope>
    <source>
        <strain evidence="2">SHR3</strain>
    </source>
</reference>
<proteinExistence type="predicted"/>
<evidence type="ECO:0000313" key="1">
    <source>
        <dbReference type="EMBL" id="MFC5772216.1"/>
    </source>
</evidence>
<dbReference type="RefSeq" id="WP_096449181.1">
    <property type="nucleotide sequence ID" value="NZ_JBHSOG010000108.1"/>
</dbReference>
<sequence>MSRVEEIEKSVQALSPQELASFREWFIRFDEAAWDEKIERDASAGELDALANAALRAHRTGKSREL</sequence>
<accession>A0ABW1AYS3</accession>
<keyword evidence="2" id="KW-1185">Reference proteome</keyword>
<name>A0ABW1AYS3_9RHOO</name>
<comment type="caution">
    <text evidence="1">The sequence shown here is derived from an EMBL/GenBank/DDBJ whole genome shotgun (WGS) entry which is preliminary data.</text>
</comment>
<dbReference type="EMBL" id="JBHSOG010000108">
    <property type="protein sequence ID" value="MFC5772216.1"/>
    <property type="molecule type" value="Genomic_DNA"/>
</dbReference>
<gene>
    <name evidence="1" type="ORF">ACFPTN_22770</name>
</gene>
<organism evidence="1 2">
    <name type="scientific">Thauera sinica</name>
    <dbReference type="NCBI Taxonomy" id="2665146"/>
    <lineage>
        <taxon>Bacteria</taxon>
        <taxon>Pseudomonadati</taxon>
        <taxon>Pseudomonadota</taxon>
        <taxon>Betaproteobacteria</taxon>
        <taxon>Rhodocyclales</taxon>
        <taxon>Zoogloeaceae</taxon>
        <taxon>Thauera</taxon>
    </lineage>
</organism>
<protein>
    <submittedName>
        <fullName evidence="1">Uncharacterized protein</fullName>
    </submittedName>
</protein>